<dbReference type="PANTHER" id="PTHR42901:SF1">
    <property type="entry name" value="ALCOHOL DEHYDROGENASE"/>
    <property type="match status" value="1"/>
</dbReference>
<evidence type="ECO:0000259" key="4">
    <source>
        <dbReference type="SMART" id="SM00822"/>
    </source>
</evidence>
<evidence type="ECO:0000313" key="5">
    <source>
        <dbReference type="EMBL" id="KIF53730.1"/>
    </source>
</evidence>
<dbReference type="PATRIC" id="fig|1229493.5.peg.507"/>
<comment type="caution">
    <text evidence="5">The sequence shown here is derived from an EMBL/GenBank/DDBJ whole genome shotgun (WGS) entry which is preliminary data.</text>
</comment>
<dbReference type="PRINTS" id="PR00081">
    <property type="entry name" value="GDHRDH"/>
</dbReference>
<dbReference type="RefSeq" id="WP_020194078.1">
    <property type="nucleotide sequence ID" value="NZ_BAOH01000003.1"/>
</dbReference>
<dbReference type="Gene3D" id="3.40.50.720">
    <property type="entry name" value="NAD(P)-binding Rossmann-like Domain"/>
    <property type="match status" value="1"/>
</dbReference>
<reference evidence="5 6" key="1">
    <citation type="submission" date="2014-07" db="EMBL/GenBank/DDBJ databases">
        <title>Unique and conserved regions in Vibrio harveyi and related species in comparison with the shrimp pathogen Vibrio harveyi CAIM 1792.</title>
        <authorList>
            <person name="Espinoza-Valles I."/>
            <person name="Vora G."/>
            <person name="Leekitcharoenphon P."/>
            <person name="Ussery D."/>
            <person name="Hoj L."/>
            <person name="Gomez-Gil B."/>
        </authorList>
    </citation>
    <scope>NUCLEOTIDE SEQUENCE [LARGE SCALE GENOMIC DNA]</scope>
    <source>
        <strain evidence="6">CAIM 1854 / LMG 25443</strain>
    </source>
</reference>
<accession>A0A0C1Z9E9</accession>
<dbReference type="GO" id="GO:0016491">
    <property type="term" value="F:oxidoreductase activity"/>
    <property type="evidence" value="ECO:0007669"/>
    <property type="project" value="UniProtKB-KW"/>
</dbReference>
<dbReference type="AlphaFoldDB" id="A0A0C1Z9E9"/>
<evidence type="ECO:0000256" key="3">
    <source>
        <dbReference type="RuleBase" id="RU000363"/>
    </source>
</evidence>
<evidence type="ECO:0000256" key="2">
    <source>
        <dbReference type="ARBA" id="ARBA00023002"/>
    </source>
</evidence>
<dbReference type="InterPro" id="IPR036291">
    <property type="entry name" value="NAD(P)-bd_dom_sf"/>
</dbReference>
<dbReference type="SUPFAM" id="SSF51735">
    <property type="entry name" value="NAD(P)-binding Rossmann-fold domains"/>
    <property type="match status" value="1"/>
</dbReference>
<dbReference type="Proteomes" id="UP000031586">
    <property type="component" value="Unassembled WGS sequence"/>
</dbReference>
<evidence type="ECO:0000256" key="1">
    <source>
        <dbReference type="ARBA" id="ARBA00006484"/>
    </source>
</evidence>
<keyword evidence="2" id="KW-0560">Oxidoreductase</keyword>
<proteinExistence type="inferred from homology"/>
<organism evidence="5 6">
    <name type="scientific">Vibrio owensii CAIM 1854 = LMG 25443</name>
    <dbReference type="NCBI Taxonomy" id="1229493"/>
    <lineage>
        <taxon>Bacteria</taxon>
        <taxon>Pseudomonadati</taxon>
        <taxon>Pseudomonadota</taxon>
        <taxon>Gammaproteobacteria</taxon>
        <taxon>Vibrionales</taxon>
        <taxon>Vibrionaceae</taxon>
        <taxon>Vibrio</taxon>
    </lineage>
</organism>
<dbReference type="EMBL" id="JPRD01000012">
    <property type="protein sequence ID" value="KIF53730.1"/>
    <property type="molecule type" value="Genomic_DNA"/>
</dbReference>
<sequence length="259" mass="27944">MTNTALITGASGGIGEELARIHAEKGRDLVLVARSKDKLEALASELRDKHKVQVAVIAEDLTQADSAARVFEQTEAQGLQIDVLINNAGFGGHGKFHERELVADQAMMQLNMVTLTNLTHLYLQGMVARNRGKILNVSSTASFMPGPLQAVYYATKAYVTSFTQAIAEELRDTSVTATALCPGAVATGFVAAGDLQGVEVFKNAKSPRSVAECGYNAMEQGKLVAFNEGGLKFMLEWIVPFLPRKLVLKISRQTMEKSA</sequence>
<dbReference type="PANTHER" id="PTHR42901">
    <property type="entry name" value="ALCOHOL DEHYDROGENASE"/>
    <property type="match status" value="1"/>
</dbReference>
<dbReference type="Pfam" id="PF00106">
    <property type="entry name" value="adh_short"/>
    <property type="match status" value="1"/>
</dbReference>
<feature type="domain" description="Ketoreductase" evidence="4">
    <location>
        <begin position="3"/>
        <end position="189"/>
    </location>
</feature>
<dbReference type="InterPro" id="IPR057326">
    <property type="entry name" value="KR_dom"/>
</dbReference>
<protein>
    <submittedName>
        <fullName evidence="5">Short-chain dehydrogenase</fullName>
    </submittedName>
</protein>
<comment type="similarity">
    <text evidence="1 3">Belongs to the short-chain dehydrogenases/reductases (SDR) family.</text>
</comment>
<evidence type="ECO:0000313" key="6">
    <source>
        <dbReference type="Proteomes" id="UP000031586"/>
    </source>
</evidence>
<name>A0A0C1Z9E9_9VIBR</name>
<dbReference type="SMART" id="SM00822">
    <property type="entry name" value="PKS_KR"/>
    <property type="match status" value="1"/>
</dbReference>
<dbReference type="InterPro" id="IPR002347">
    <property type="entry name" value="SDR_fam"/>
</dbReference>
<dbReference type="PIRSF" id="PIRSF000126">
    <property type="entry name" value="11-beta-HSD1"/>
    <property type="match status" value="1"/>
</dbReference>
<gene>
    <name evidence="5" type="ORF">H735_07105</name>
</gene>
<dbReference type="PRINTS" id="PR00080">
    <property type="entry name" value="SDRFAMILY"/>
</dbReference>